<evidence type="ECO:0000256" key="2">
    <source>
        <dbReference type="ARBA" id="ARBA00009034"/>
    </source>
</evidence>
<evidence type="ECO:0000256" key="1">
    <source>
        <dbReference type="ARBA" id="ARBA00004613"/>
    </source>
</evidence>
<feature type="chain" id="PRO_5020947213" description="Insulin-like domain-containing protein" evidence="6">
    <location>
        <begin position="20"/>
        <end position="105"/>
    </location>
</feature>
<evidence type="ECO:0000313" key="8">
    <source>
        <dbReference type="Proteomes" id="UP000298663"/>
    </source>
</evidence>
<dbReference type="GO" id="GO:0005576">
    <property type="term" value="C:extracellular region"/>
    <property type="evidence" value="ECO:0007669"/>
    <property type="project" value="UniProtKB-SubCell"/>
</dbReference>
<evidence type="ECO:0000256" key="5">
    <source>
        <dbReference type="ARBA" id="ARBA00023157"/>
    </source>
</evidence>
<dbReference type="Proteomes" id="UP000298663">
    <property type="component" value="Unassembled WGS sequence"/>
</dbReference>
<comment type="subcellular location">
    <subcellularLocation>
        <location evidence="1">Secreted</location>
    </subcellularLocation>
</comment>
<reference evidence="7 8" key="2">
    <citation type="journal article" date="2019" name="G3 (Bethesda)">
        <title>Hybrid Assembly of the Genome of the Entomopathogenic Nematode Steinernema carpocapsae Identifies the X-Chromosome.</title>
        <authorList>
            <person name="Serra L."/>
            <person name="Macchietto M."/>
            <person name="Macias-Munoz A."/>
            <person name="McGill C.J."/>
            <person name="Rodriguez I.M."/>
            <person name="Rodriguez B."/>
            <person name="Murad R."/>
            <person name="Mortazavi A."/>
        </authorList>
    </citation>
    <scope>NUCLEOTIDE SEQUENCE [LARGE SCALE GENOMIC DNA]</scope>
    <source>
        <strain evidence="7 8">ALL</strain>
    </source>
</reference>
<dbReference type="Gene3D" id="1.10.100.10">
    <property type="entry name" value="Insulin-like"/>
    <property type="match status" value="1"/>
</dbReference>
<reference evidence="7 8" key="1">
    <citation type="journal article" date="2015" name="Genome Biol.">
        <title>Comparative genomics of Steinernema reveals deeply conserved gene regulatory networks.</title>
        <authorList>
            <person name="Dillman A.R."/>
            <person name="Macchietto M."/>
            <person name="Porter C.F."/>
            <person name="Rogers A."/>
            <person name="Williams B."/>
            <person name="Antoshechkin I."/>
            <person name="Lee M.M."/>
            <person name="Goodwin Z."/>
            <person name="Lu X."/>
            <person name="Lewis E.E."/>
            <person name="Goodrich-Blair H."/>
            <person name="Stock S.P."/>
            <person name="Adams B.J."/>
            <person name="Sternberg P.W."/>
            <person name="Mortazavi A."/>
        </authorList>
    </citation>
    <scope>NUCLEOTIDE SEQUENCE [LARGE SCALE GENOMIC DNA]</scope>
    <source>
        <strain evidence="7 8">ALL</strain>
    </source>
</reference>
<dbReference type="InterPro" id="IPR003235">
    <property type="entry name" value="Nem_insulin-like_b-type"/>
</dbReference>
<dbReference type="AlphaFoldDB" id="A0A4U5PJL1"/>
<comment type="caution">
    <text evidence="7">The sequence shown here is derived from an EMBL/GenBank/DDBJ whole genome shotgun (WGS) entry which is preliminary data.</text>
</comment>
<dbReference type="GO" id="GO:0005179">
    <property type="term" value="F:hormone activity"/>
    <property type="evidence" value="ECO:0007669"/>
    <property type="project" value="InterPro"/>
</dbReference>
<evidence type="ECO:0000256" key="4">
    <source>
        <dbReference type="ARBA" id="ARBA00022729"/>
    </source>
</evidence>
<name>A0A4U5PJL1_STECR</name>
<dbReference type="EMBL" id="AZBU02000002">
    <property type="protein sequence ID" value="TKR96666.1"/>
    <property type="molecule type" value="Genomic_DNA"/>
</dbReference>
<evidence type="ECO:0000256" key="6">
    <source>
        <dbReference type="SAM" id="SignalP"/>
    </source>
</evidence>
<organism evidence="7 8">
    <name type="scientific">Steinernema carpocapsae</name>
    <name type="common">Entomopathogenic nematode</name>
    <dbReference type="NCBI Taxonomy" id="34508"/>
    <lineage>
        <taxon>Eukaryota</taxon>
        <taxon>Metazoa</taxon>
        <taxon>Ecdysozoa</taxon>
        <taxon>Nematoda</taxon>
        <taxon>Chromadorea</taxon>
        <taxon>Rhabditida</taxon>
        <taxon>Tylenchina</taxon>
        <taxon>Panagrolaimomorpha</taxon>
        <taxon>Strongyloidoidea</taxon>
        <taxon>Steinernematidae</taxon>
        <taxon>Steinernema</taxon>
    </lineage>
</organism>
<keyword evidence="3" id="KW-0964">Secreted</keyword>
<dbReference type="SUPFAM" id="SSF56994">
    <property type="entry name" value="Insulin-like"/>
    <property type="match status" value="1"/>
</dbReference>
<keyword evidence="4 6" id="KW-0732">Signal</keyword>
<comment type="similarity">
    <text evidence="2">Belongs to the insulin family.</text>
</comment>
<evidence type="ECO:0000313" key="7">
    <source>
        <dbReference type="EMBL" id="TKR96666.1"/>
    </source>
</evidence>
<feature type="signal peptide" evidence="6">
    <location>
        <begin position="1"/>
        <end position="19"/>
    </location>
</feature>
<dbReference type="InterPro" id="IPR036438">
    <property type="entry name" value="Insulin-like_sf"/>
</dbReference>
<proteinExistence type="inferred from homology"/>
<accession>A0A4U5PJL1</accession>
<evidence type="ECO:0000256" key="3">
    <source>
        <dbReference type="ARBA" id="ARBA00022525"/>
    </source>
</evidence>
<protein>
    <recommendedName>
        <fullName evidence="9">Insulin-like domain-containing protein</fullName>
    </recommendedName>
</protein>
<evidence type="ECO:0008006" key="9">
    <source>
        <dbReference type="Google" id="ProtNLM"/>
    </source>
</evidence>
<dbReference type="Pfam" id="PF03488">
    <property type="entry name" value="Ins_beta"/>
    <property type="match status" value="1"/>
</dbReference>
<gene>
    <name evidence="7" type="ORF">L596_010652</name>
</gene>
<keyword evidence="5" id="KW-1015">Disulfide bond</keyword>
<sequence>MKLHKIFLVFLFLIADALCYYSERTCGVRLPRRIINVCGHYSFHSGTNKQRLVGCCTNGCTDAFIKKVVCPPPNPPNLDGYVNEIEHLVQKIYVNVDNSDLSAEE</sequence>
<keyword evidence="8" id="KW-1185">Reference proteome</keyword>